<keyword evidence="10" id="KW-1185">Reference proteome</keyword>
<comment type="similarity">
    <text evidence="3 7">Belongs to the glycosyl hydrolase 47 family.</text>
</comment>
<organism evidence="9 10">
    <name type="scientific">Dactylonectria estremocensis</name>
    <dbReference type="NCBI Taxonomy" id="1079267"/>
    <lineage>
        <taxon>Eukaryota</taxon>
        <taxon>Fungi</taxon>
        <taxon>Dikarya</taxon>
        <taxon>Ascomycota</taxon>
        <taxon>Pezizomycotina</taxon>
        <taxon>Sordariomycetes</taxon>
        <taxon>Hypocreomycetidae</taxon>
        <taxon>Hypocreales</taxon>
        <taxon>Nectriaceae</taxon>
        <taxon>Dactylonectria</taxon>
    </lineage>
</organism>
<dbReference type="GO" id="GO:0036503">
    <property type="term" value="P:ERAD pathway"/>
    <property type="evidence" value="ECO:0007669"/>
    <property type="project" value="UniProtKB-ARBA"/>
</dbReference>
<feature type="compositionally biased region" description="Low complexity" evidence="8">
    <location>
        <begin position="751"/>
        <end position="766"/>
    </location>
</feature>
<dbReference type="PANTHER" id="PTHR11742:SF103">
    <property type="entry name" value="ENDOPLASMIC RETICULUM MANNOSIDASE MNL2-RELATED"/>
    <property type="match status" value="1"/>
</dbReference>
<dbReference type="EMBL" id="JAGMUU010000004">
    <property type="protein sequence ID" value="KAH7154927.1"/>
    <property type="molecule type" value="Genomic_DNA"/>
</dbReference>
<dbReference type="Proteomes" id="UP000717696">
    <property type="component" value="Unassembled WGS sequence"/>
</dbReference>
<keyword evidence="6" id="KW-0106">Calcium</keyword>
<name>A0A9P9F6Y3_9HYPO</name>
<dbReference type="GO" id="GO:0004571">
    <property type="term" value="F:mannosyl-oligosaccharide 1,2-alpha-mannosidase activity"/>
    <property type="evidence" value="ECO:0007669"/>
    <property type="project" value="InterPro"/>
</dbReference>
<dbReference type="GO" id="GO:0005975">
    <property type="term" value="P:carbohydrate metabolic process"/>
    <property type="evidence" value="ECO:0007669"/>
    <property type="project" value="InterPro"/>
</dbReference>
<feature type="region of interest" description="Disordered" evidence="8">
    <location>
        <begin position="457"/>
        <end position="550"/>
    </location>
</feature>
<protein>
    <recommendedName>
        <fullName evidence="7">alpha-1,2-Mannosidase</fullName>
        <ecNumber evidence="7">3.2.1.-</ecNumber>
    </recommendedName>
</protein>
<dbReference type="InterPro" id="IPR050749">
    <property type="entry name" value="Glycosyl_Hydrolase_47"/>
</dbReference>
<evidence type="ECO:0000256" key="8">
    <source>
        <dbReference type="SAM" id="MobiDB-lite"/>
    </source>
</evidence>
<feature type="compositionally biased region" description="Basic and acidic residues" evidence="8">
    <location>
        <begin position="161"/>
        <end position="177"/>
    </location>
</feature>
<comment type="cofactor">
    <cofactor evidence="1 6">
        <name>Ca(2+)</name>
        <dbReference type="ChEBI" id="CHEBI:29108"/>
    </cofactor>
</comment>
<dbReference type="AlphaFoldDB" id="A0A9P9F6Y3"/>
<gene>
    <name evidence="9" type="ORF">B0J13DRAFT_672046</name>
</gene>
<evidence type="ECO:0000256" key="6">
    <source>
        <dbReference type="PIRSR" id="PIRSR601382-2"/>
    </source>
</evidence>
<proteinExistence type="inferred from homology"/>
<feature type="compositionally biased region" description="Polar residues" evidence="8">
    <location>
        <begin position="29"/>
        <end position="45"/>
    </location>
</feature>
<sequence length="1062" mass="117712">MPRRRYRLFVLCAIVIVFLLYRTLENSWSQSNDSYGSTRSSSKSPIQPPADGSHGPADLTGHPSAPLLADEQDEAEKNLQGGTMGVDMPKYDGPGSSNKADGEDDTTTTPSKPVTEDDAVTEEKSSQIQVPDIPKAPEVPDIPKAPDVPDVPSVRWSDPPVEDHSLDRPAEKAEEPAEHWIRPKENWPIPLGSLTPIPTGTPKQIPKVQFAFGTESETAKGTRLRRQARVKTELERAWSGYRKNAWMHDELSPLSNGFRDPFCGWAATLVDSLDTLWIAGMKDEFDEAANAVAKIDFTFTPKNDIPVFETTIRYLGGLIAAYDVSGGAASKYPILLQKATELAEVLMGIFDTPNRMPLLYYVWREPYASEPHRANILGIAELATLSLEFTRLAQLTGTAKYYDAIDRITDALVKMQAEGHTNIPGLFPERIDASGCNKTATTIRDTLSFEAQNQMNSATELDVPPEGFQPESDTTLSRRAAIPPPNSDTEKTETSSSSKPLGYLGAPDSDAEKTETTRSSESLGYLGAPTAEEGAPTKNGRSGPLAADGSKSKWDCVPQGLVPAAHGGLQYHMGGAQDSAYEYFPKQYLLLGGLEPKYQKLHEDTVDAITERLLYRPMIDDKEWDILLPAKISIEGRARNKVVTTYELAHLTCFIGGMYGLGGKIFGRPKDVETAKQLTDACVWAYQSTATGIMPEFAHLAPCPTLEKCEFNQTQWYEMLDTSLEWRKKEMTKWEKNQALLAEEQARNEVAAQHKAAATNTAVPHAADAEEEEPEDSIYRQDDLSTTSESELKPKDGLSTSSESVLKPKGDSSTSLESEVKPKSDSSTSLESDVKPKIAKRAGIPMPELDVAMSAPKGEAGSELPESLKKKLNMENSRWADKETTEPTEITLQTDVDTDVDTDFKTDIETNLVVDEGEDIFDTPPTRATSYHKPMTHEEYVESKLKRENLPRGYTDIVSQAYILRPEAIESVWYMYRITGDPEWMDKGWKMFEATIAATRTEFAHSAIYDVMVPEGGLKDEMESFWIAETLKYYYLLFSEPDVISLDDWVLNTEAHPFKRPS</sequence>
<dbReference type="Gene3D" id="1.50.10.10">
    <property type="match status" value="3"/>
</dbReference>
<dbReference type="SUPFAM" id="SSF48225">
    <property type="entry name" value="Seven-hairpin glycosidases"/>
    <property type="match status" value="1"/>
</dbReference>
<evidence type="ECO:0000313" key="10">
    <source>
        <dbReference type="Proteomes" id="UP000717696"/>
    </source>
</evidence>
<dbReference type="EC" id="3.2.1.-" evidence="7"/>
<dbReference type="GO" id="GO:0005783">
    <property type="term" value="C:endoplasmic reticulum"/>
    <property type="evidence" value="ECO:0007669"/>
    <property type="project" value="TreeGrafter"/>
</dbReference>
<dbReference type="PANTHER" id="PTHR11742">
    <property type="entry name" value="MANNOSYL-OLIGOSACCHARIDE ALPHA-1,2-MANNOSIDASE-RELATED"/>
    <property type="match status" value="1"/>
</dbReference>
<dbReference type="Pfam" id="PF01532">
    <property type="entry name" value="Glyco_hydro_47"/>
    <property type="match status" value="1"/>
</dbReference>
<evidence type="ECO:0000256" key="1">
    <source>
        <dbReference type="ARBA" id="ARBA00001913"/>
    </source>
</evidence>
<dbReference type="GO" id="GO:0016020">
    <property type="term" value="C:membrane"/>
    <property type="evidence" value="ECO:0007669"/>
    <property type="project" value="InterPro"/>
</dbReference>
<feature type="region of interest" description="Disordered" evidence="8">
    <location>
        <begin position="29"/>
        <end position="177"/>
    </location>
</feature>
<dbReference type="PRINTS" id="PR00747">
    <property type="entry name" value="GLYHDRLASE47"/>
</dbReference>
<dbReference type="InterPro" id="IPR001382">
    <property type="entry name" value="Glyco_hydro_47"/>
</dbReference>
<evidence type="ECO:0000313" key="9">
    <source>
        <dbReference type="EMBL" id="KAH7154927.1"/>
    </source>
</evidence>
<evidence type="ECO:0000256" key="5">
    <source>
        <dbReference type="ARBA" id="ARBA00023157"/>
    </source>
</evidence>
<feature type="region of interest" description="Disordered" evidence="8">
    <location>
        <begin position="747"/>
        <end position="849"/>
    </location>
</feature>
<dbReference type="InterPro" id="IPR036026">
    <property type="entry name" value="Seven-hairpin_glycosidases"/>
</dbReference>
<dbReference type="GO" id="GO:0005509">
    <property type="term" value="F:calcium ion binding"/>
    <property type="evidence" value="ECO:0007669"/>
    <property type="project" value="InterPro"/>
</dbReference>
<evidence type="ECO:0000256" key="3">
    <source>
        <dbReference type="ARBA" id="ARBA00007658"/>
    </source>
</evidence>
<comment type="caution">
    <text evidence="9">The sequence shown here is derived from an EMBL/GenBank/DDBJ whole genome shotgun (WGS) entry which is preliminary data.</text>
</comment>
<evidence type="ECO:0000256" key="7">
    <source>
        <dbReference type="RuleBase" id="RU361193"/>
    </source>
</evidence>
<feature type="binding site" evidence="6">
    <location>
        <position position="1053"/>
    </location>
    <ligand>
        <name>Ca(2+)</name>
        <dbReference type="ChEBI" id="CHEBI:29108"/>
    </ligand>
</feature>
<evidence type="ECO:0000256" key="4">
    <source>
        <dbReference type="ARBA" id="ARBA00022801"/>
    </source>
</evidence>
<keyword evidence="6" id="KW-0479">Metal-binding</keyword>
<dbReference type="InterPro" id="IPR012341">
    <property type="entry name" value="6hp_glycosidase-like_sf"/>
</dbReference>
<accession>A0A9P9F6Y3</accession>
<dbReference type="OrthoDB" id="8118055at2759"/>
<reference evidence="9" key="1">
    <citation type="journal article" date="2021" name="Nat. Commun.">
        <title>Genetic determinants of endophytism in the Arabidopsis root mycobiome.</title>
        <authorList>
            <person name="Mesny F."/>
            <person name="Miyauchi S."/>
            <person name="Thiergart T."/>
            <person name="Pickel B."/>
            <person name="Atanasova L."/>
            <person name="Karlsson M."/>
            <person name="Huettel B."/>
            <person name="Barry K.W."/>
            <person name="Haridas S."/>
            <person name="Chen C."/>
            <person name="Bauer D."/>
            <person name="Andreopoulos W."/>
            <person name="Pangilinan J."/>
            <person name="LaButti K."/>
            <person name="Riley R."/>
            <person name="Lipzen A."/>
            <person name="Clum A."/>
            <person name="Drula E."/>
            <person name="Henrissat B."/>
            <person name="Kohler A."/>
            <person name="Grigoriev I.V."/>
            <person name="Martin F.M."/>
            <person name="Hacquard S."/>
        </authorList>
    </citation>
    <scope>NUCLEOTIDE SEQUENCE</scope>
    <source>
        <strain evidence="9">MPI-CAGE-AT-0021</strain>
    </source>
</reference>
<comment type="pathway">
    <text evidence="2">Protein modification; protein glycosylation.</text>
</comment>
<keyword evidence="4 7" id="KW-0378">Hydrolase</keyword>
<evidence type="ECO:0000256" key="2">
    <source>
        <dbReference type="ARBA" id="ARBA00004922"/>
    </source>
</evidence>
<keyword evidence="7" id="KW-0326">Glycosidase</keyword>
<keyword evidence="5" id="KW-1015">Disulfide bond</keyword>